<accession>A0A6J8CSV6</accession>
<protein>
    <recommendedName>
        <fullName evidence="1">Mutator-like transposase domain-containing protein</fullName>
    </recommendedName>
</protein>
<dbReference type="OrthoDB" id="7476844at2759"/>
<sequence>MLIGLNKYYTGTGKAVDFKDPIPPTRMPRGHGGVAIVWKKQLDSYITPLPDGNERIQFIEIRGAELLPVLFVYLPCKGSTDIIEEFKECIDLLNEIYTTYKDTNNILLGENTKDFIPIVMDFLQWNMKTEEKFGFVNPEEAMWDKSTYRLKKFKLYEEVQTKKEQNRKEGSQDKCIRPSSINQTPLGYTGLRKVVLGCNMPAPSAQGLQKRANKVLSEIVNINKKALEKNPYQPATQVVYSVAEAETEDKSIIGVVCKNKLYKIIPNR</sequence>
<dbReference type="EMBL" id="CACVKT020005908">
    <property type="protein sequence ID" value="CAC5398499.1"/>
    <property type="molecule type" value="Genomic_DNA"/>
</dbReference>
<proteinExistence type="predicted"/>
<dbReference type="Pfam" id="PF20700">
    <property type="entry name" value="Mutator"/>
    <property type="match status" value="1"/>
</dbReference>
<dbReference type="Proteomes" id="UP000507470">
    <property type="component" value="Unassembled WGS sequence"/>
</dbReference>
<evidence type="ECO:0000313" key="3">
    <source>
        <dbReference type="Proteomes" id="UP000507470"/>
    </source>
</evidence>
<organism evidence="2 3">
    <name type="scientific">Mytilus coruscus</name>
    <name type="common">Sea mussel</name>
    <dbReference type="NCBI Taxonomy" id="42192"/>
    <lineage>
        <taxon>Eukaryota</taxon>
        <taxon>Metazoa</taxon>
        <taxon>Spiralia</taxon>
        <taxon>Lophotrochozoa</taxon>
        <taxon>Mollusca</taxon>
        <taxon>Bivalvia</taxon>
        <taxon>Autobranchia</taxon>
        <taxon>Pteriomorphia</taxon>
        <taxon>Mytilida</taxon>
        <taxon>Mytiloidea</taxon>
        <taxon>Mytilidae</taxon>
        <taxon>Mytilinae</taxon>
        <taxon>Mytilus</taxon>
    </lineage>
</organism>
<evidence type="ECO:0000313" key="2">
    <source>
        <dbReference type="EMBL" id="CAC5398499.1"/>
    </source>
</evidence>
<keyword evidence="3" id="KW-1185">Reference proteome</keyword>
<reference evidence="2 3" key="1">
    <citation type="submission" date="2020-06" db="EMBL/GenBank/DDBJ databases">
        <authorList>
            <person name="Li R."/>
            <person name="Bekaert M."/>
        </authorList>
    </citation>
    <scope>NUCLEOTIDE SEQUENCE [LARGE SCALE GENOMIC DNA]</scope>
    <source>
        <strain evidence="3">wild</strain>
    </source>
</reference>
<gene>
    <name evidence="2" type="ORF">MCOR_32867</name>
</gene>
<evidence type="ECO:0000259" key="1">
    <source>
        <dbReference type="Pfam" id="PF20700"/>
    </source>
</evidence>
<feature type="domain" description="Mutator-like transposase" evidence="1">
    <location>
        <begin position="126"/>
        <end position="233"/>
    </location>
</feature>
<dbReference type="AlphaFoldDB" id="A0A6J8CSV6"/>
<dbReference type="InterPro" id="IPR049012">
    <property type="entry name" value="Mutator_transp_dom"/>
</dbReference>
<name>A0A6J8CSV6_MYTCO</name>